<keyword evidence="2" id="KW-0560">Oxidoreductase</keyword>
<dbReference type="PATRIC" id="fig|1111454.3.peg.1758"/>
<gene>
    <name evidence="3" type="ORF">HMPREF1250_0641</name>
</gene>
<evidence type="ECO:0000256" key="2">
    <source>
        <dbReference type="ARBA" id="ARBA00023002"/>
    </source>
</evidence>
<reference evidence="3 4" key="1">
    <citation type="submission" date="2013-09" db="EMBL/GenBank/DDBJ databases">
        <authorList>
            <person name="Durkin A.S."/>
            <person name="Haft D.R."/>
            <person name="McCorrison J."/>
            <person name="Torralba M."/>
            <person name="Gillis M."/>
            <person name="Haft D.H."/>
            <person name="Methe B."/>
            <person name="Sutton G."/>
            <person name="Nelson K.E."/>
        </authorList>
    </citation>
    <scope>NUCLEOTIDE SEQUENCE [LARGE SCALE GENOMIC DNA]</scope>
    <source>
        <strain evidence="3 4">BV3C16-1</strain>
    </source>
</reference>
<dbReference type="Proteomes" id="UP000017090">
    <property type="component" value="Unassembled WGS sequence"/>
</dbReference>
<dbReference type="FunFam" id="3.40.50.720:FF:000084">
    <property type="entry name" value="Short-chain dehydrogenase reductase"/>
    <property type="match status" value="1"/>
</dbReference>
<dbReference type="Pfam" id="PF13561">
    <property type="entry name" value="adh_short_C2"/>
    <property type="match status" value="1"/>
</dbReference>
<keyword evidence="4" id="KW-1185">Reference proteome</keyword>
<dbReference type="STRING" id="1111454.HMPREF1250_0641"/>
<dbReference type="InterPro" id="IPR002347">
    <property type="entry name" value="SDR_fam"/>
</dbReference>
<dbReference type="eggNOG" id="COG1028">
    <property type="taxonomic scope" value="Bacteria"/>
</dbReference>
<dbReference type="AlphaFoldDB" id="U7UF24"/>
<dbReference type="GO" id="GO:0016616">
    <property type="term" value="F:oxidoreductase activity, acting on the CH-OH group of donors, NAD or NADP as acceptor"/>
    <property type="evidence" value="ECO:0007669"/>
    <property type="project" value="TreeGrafter"/>
</dbReference>
<name>U7UF24_9FIRM</name>
<dbReference type="OrthoDB" id="9803333at2"/>
<dbReference type="SUPFAM" id="SSF51735">
    <property type="entry name" value="NAD(P)-binding Rossmann-fold domains"/>
    <property type="match status" value="1"/>
</dbReference>
<organism evidence="3 4">
    <name type="scientific">Megasphaera vaginalis</name>
    <name type="common">ex Srinivasan et al. 2021</name>
    <dbReference type="NCBI Taxonomy" id="1111454"/>
    <lineage>
        <taxon>Bacteria</taxon>
        <taxon>Bacillati</taxon>
        <taxon>Bacillota</taxon>
        <taxon>Negativicutes</taxon>
        <taxon>Veillonellales</taxon>
        <taxon>Veillonellaceae</taxon>
        <taxon>Megasphaera</taxon>
    </lineage>
</organism>
<dbReference type="PRINTS" id="PR00080">
    <property type="entry name" value="SDRFAMILY"/>
</dbReference>
<proteinExistence type="inferred from homology"/>
<comment type="caution">
    <text evidence="3">The sequence shown here is derived from an EMBL/GenBank/DDBJ whole genome shotgun (WGS) entry which is preliminary data.</text>
</comment>
<protein>
    <submittedName>
        <fullName evidence="3">KR domain protein</fullName>
    </submittedName>
</protein>
<dbReference type="EMBL" id="AWXA01000048">
    <property type="protein sequence ID" value="ERT58032.1"/>
    <property type="molecule type" value="Genomic_DNA"/>
</dbReference>
<dbReference type="RefSeq" id="WP_023054267.1">
    <property type="nucleotide sequence ID" value="NZ_AWXA01000048.1"/>
</dbReference>
<dbReference type="CDD" id="cd05233">
    <property type="entry name" value="SDR_c"/>
    <property type="match status" value="1"/>
</dbReference>
<dbReference type="Gene3D" id="3.40.50.720">
    <property type="entry name" value="NAD(P)-binding Rossmann-like Domain"/>
    <property type="match status" value="1"/>
</dbReference>
<dbReference type="PANTHER" id="PTHR42760">
    <property type="entry name" value="SHORT-CHAIN DEHYDROGENASES/REDUCTASES FAMILY MEMBER"/>
    <property type="match status" value="1"/>
</dbReference>
<dbReference type="PANTHER" id="PTHR42760:SF133">
    <property type="entry name" value="3-OXOACYL-[ACYL-CARRIER-PROTEIN] REDUCTASE"/>
    <property type="match status" value="1"/>
</dbReference>
<dbReference type="InterPro" id="IPR036291">
    <property type="entry name" value="NAD(P)-bd_dom_sf"/>
</dbReference>
<sequence>MDLGLEEKIVVITGGSAGIGYAAAKFFAAEGARVIICGRRLEVLEQAAASLGSKVLPFRADVTCAADVASLGDYVWQRFGVLDVWVNNVGATIARAGQWYTEAEIDATYAVNFKSVVMGSQIAASYMIRRGGGVIINVASLAARCASSGRASLYGPLKSAVVNYTNTFAGEVAAQGIRVVAVMPGFTATPLAKTTIAPAEFSEQSRLCLLHRAAAPEEIAAPIVFLASDRAAYITSTAVEISGGRSTVLNPNYSYE</sequence>
<evidence type="ECO:0000256" key="1">
    <source>
        <dbReference type="ARBA" id="ARBA00006484"/>
    </source>
</evidence>
<evidence type="ECO:0000313" key="4">
    <source>
        <dbReference type="Proteomes" id="UP000017090"/>
    </source>
</evidence>
<dbReference type="PRINTS" id="PR00081">
    <property type="entry name" value="GDHRDH"/>
</dbReference>
<dbReference type="GO" id="GO:0008206">
    <property type="term" value="P:bile acid metabolic process"/>
    <property type="evidence" value="ECO:0007669"/>
    <property type="project" value="UniProtKB-ARBA"/>
</dbReference>
<evidence type="ECO:0000313" key="3">
    <source>
        <dbReference type="EMBL" id="ERT58032.1"/>
    </source>
</evidence>
<accession>U7UF24</accession>
<comment type="similarity">
    <text evidence="1">Belongs to the short-chain dehydrogenases/reductases (SDR) family.</text>
</comment>